<dbReference type="EMBL" id="AAHSKS010000004">
    <property type="protein sequence ID" value="EBZ8372675.1"/>
    <property type="molecule type" value="Genomic_DNA"/>
</dbReference>
<reference evidence="10" key="5">
    <citation type="submission" date="2018-08" db="EMBL/GenBank/DDBJ databases">
        <authorList>
            <consortium name="GenomeTrakr network: Whole genome sequencing for foodborne pathogen traceback"/>
        </authorList>
    </citation>
    <scope>NUCLEOTIDE SEQUENCE</scope>
    <source>
        <strain evidence="1">AZ_TG68084</strain>
        <strain evidence="2">FL-NRM148</strain>
        <strain evidence="10">FSIS11812453</strain>
        <strain evidence="14">FSIS1702925</strain>
        <strain evidence="13">FSIS1710628</strain>
        <strain evidence="4">FSIS21822729</strain>
        <strain evidence="5">FSIS21923391</strain>
    </source>
</reference>
<evidence type="ECO:0000313" key="3">
    <source>
        <dbReference type="EMBL" id="EBW9704216.1"/>
    </source>
</evidence>
<dbReference type="RefSeq" id="WP_001029838.1">
    <property type="nucleotide sequence ID" value="NZ_CP014536.1"/>
</dbReference>
<evidence type="ECO:0000313" key="21">
    <source>
        <dbReference type="EMBL" id="HAC9971108.1"/>
    </source>
</evidence>
<evidence type="ECO:0000313" key="4">
    <source>
        <dbReference type="EMBL" id="EBZ8372675.1"/>
    </source>
</evidence>
<dbReference type="EMBL" id="AALLQZ010000014">
    <property type="protein sequence ID" value="EDA9180199.1"/>
    <property type="molecule type" value="Genomic_DNA"/>
</dbReference>
<evidence type="ECO:0000313" key="23">
    <source>
        <dbReference type="EMBL" id="HAE4808399.1"/>
    </source>
</evidence>
<evidence type="ECO:0000313" key="5">
    <source>
        <dbReference type="EMBL" id="ECB2817668.1"/>
    </source>
</evidence>
<dbReference type="AlphaFoldDB" id="A0A0W6TX49"/>
<gene>
    <name evidence="8" type="ORF">A3104_02200</name>
    <name evidence="7" type="ORF">A3Y76_04995</name>
    <name evidence="12" type="ORF">A4O41_12090</name>
    <name evidence="9" type="ORF">A4R48_12720</name>
    <name evidence="13" type="ORF">B4W90_12920</name>
    <name evidence="14" type="ORF">CHN22_09000</name>
    <name evidence="24" type="ORF">DD95_22200</name>
    <name evidence="3" type="ORF">DQR44_18450</name>
    <name evidence="11" type="ORF">DWU22_06880</name>
    <name evidence="10" type="ORF">DYM27_05440</name>
    <name evidence="4" type="ORF">EHB09_04450</name>
    <name evidence="5" type="ORF">EVY71_14785</name>
    <name evidence="6" type="ORF">FQC24_22280</name>
    <name evidence="16" type="ORF">G0A39_17715</name>
    <name evidence="17" type="ORF">G0A43_20580</name>
    <name evidence="15" type="ORF">G0A76_22310</name>
    <name evidence="18" type="ORF">G0E20_02160</name>
    <name evidence="19" type="ORF">G0K56_22390</name>
    <name evidence="20" type="ORF">G0K61_22155</name>
    <name evidence="21" type="ORF">G0L35_16090</name>
    <name evidence="22" type="ORF">G4A83_003740</name>
    <name evidence="25" type="ORF">G4F92_06300</name>
    <name evidence="23" type="ORF">G4H04_004211</name>
    <name evidence="1" type="ORF">R035_02915</name>
    <name evidence="2" type="ORF">ZY40_12515</name>
</gene>
<dbReference type="EMBL" id="AAMIRC010000008">
    <property type="protein sequence ID" value="EDH7469762.1"/>
    <property type="molecule type" value="Genomic_DNA"/>
</dbReference>
<evidence type="ECO:0000313" key="8">
    <source>
        <dbReference type="EMBL" id="ECS3481580.1"/>
    </source>
</evidence>
<dbReference type="EMBL" id="DAAMCT010000027">
    <property type="protein sequence ID" value="HAC6184263.1"/>
    <property type="molecule type" value="Genomic_DNA"/>
</dbReference>
<dbReference type="EMBL" id="AAJASC010000029">
    <property type="protein sequence ID" value="ECK1399539.1"/>
    <property type="molecule type" value="Genomic_DNA"/>
</dbReference>
<reference evidence="3" key="3">
    <citation type="submission" date="2018-06" db="EMBL/GenBank/DDBJ databases">
        <authorList>
            <person name="Ashton P.M."/>
            <person name="Dallman T."/>
            <person name="Nair S."/>
            <person name="De Pinna E."/>
            <person name="Peters T."/>
            <person name="Grant K."/>
        </authorList>
    </citation>
    <scope>NUCLEOTIDE SEQUENCE</scope>
    <source>
        <strain evidence="12">136747</strain>
        <strain evidence="3">268660</strain>
    </source>
</reference>
<accession>A0A0W6TX49</accession>
<dbReference type="EMBL" id="AAKSLO010000005">
    <property type="protein sequence ID" value="ECV5316407.1"/>
    <property type="molecule type" value="Genomic_DNA"/>
</dbReference>
<evidence type="ECO:0000313" key="12">
    <source>
        <dbReference type="EMBL" id="EDA9180199.1"/>
    </source>
</evidence>
<evidence type="ECO:0000313" key="11">
    <source>
        <dbReference type="EMBL" id="ECV5316407.1"/>
    </source>
</evidence>
<dbReference type="EMBL" id="AAGIEX010000016">
    <property type="protein sequence ID" value="EBO3386297.1"/>
    <property type="molecule type" value="Genomic_DNA"/>
</dbReference>
<proteinExistence type="predicted"/>
<dbReference type="EMBL" id="AAKJHJ010000001">
    <property type="protein sequence ID" value="ECS3481580.1"/>
    <property type="molecule type" value="Genomic_DNA"/>
</dbReference>
<evidence type="ECO:0000313" key="16">
    <source>
        <dbReference type="EMBL" id="HAC6184263.1"/>
    </source>
</evidence>
<dbReference type="EMBL" id="DAAMCU010000041">
    <property type="protein sequence ID" value="HAC6243193.1"/>
    <property type="molecule type" value="Genomic_DNA"/>
</dbReference>
<evidence type="ECO:0000313" key="24">
    <source>
        <dbReference type="EMBL" id="KTZ04601.1"/>
    </source>
</evidence>
<protein>
    <submittedName>
        <fullName evidence="24">DNA transfer protein</fullName>
    </submittedName>
    <submittedName>
        <fullName evidence="7">Lytic transglycosylase domain-containing protein</fullName>
    </submittedName>
</protein>
<sequence>MAKAWKDVIASPQYQALAPEQKAQAQEQYFNEVVAPQAGENAEQAKQAFYAAYPLPSVQPVETQQPVAQQQPQQSGFMSDLGEAVKETGRGLVQAGVNVANIPASVTDAVTSAAAWAGGKLGIGDGTYQPAPRVTTQGLEQDFGLQQGSLTPQTTEGMVFAEALPYLTPAGVERAATQAPTLAGRIAQGATRLLAENAVGSLAANSTKDDAEALATDLGVGVLAGGAINAVGRGLGAAYRGVRGAIAPEAQQAIRFAEREGLPLHTTDLLQPTSRVGKMAQTTAENIPLAGTSGVRATQQEARSQLAQRFADKFGEYDPVVVIDSLKAKTSGIRRAAGNRLEKVKNAMAGVNIQPARAIQQIDTEISNLQKLGKVADNETISKLQSYRDELVRNTGPDGPVNLDLKQLSDLRSQFRMDVKGERPVLPNRSDAAIQRVYKAMTDDINGAIGQNLGNDTLRKYQQANAVYADEAAKLKNTRLKNVLMKGDLTPEVVNNMLFSKNKSEIKTLYNSVGRVGREQMRNGIIGKAMEKSGGSPDQFLRQLNILQNQTGITFKGQDAAYLKGLKNYLQSTQQAAKAAVTTPTGQQTIPFIIGYGTAMNPATTGAAVSYGLLTRAYESEPFRNAMLRMANTPRGSTAFEKAMQQAQKAINALTQGAKSDALSE</sequence>
<dbReference type="EMBL" id="AAKJJB010000008">
    <property type="protein sequence ID" value="ECS3687032.1"/>
    <property type="molecule type" value="Genomic_DNA"/>
</dbReference>
<evidence type="ECO:0000313" key="19">
    <source>
        <dbReference type="EMBL" id="HAC9659651.1"/>
    </source>
</evidence>
<evidence type="ECO:0000313" key="26">
    <source>
        <dbReference type="Proteomes" id="UP000054461"/>
    </source>
</evidence>
<dbReference type="EMBL" id="AAMOFR010000005">
    <property type="protein sequence ID" value="EDJ4178178.1"/>
    <property type="molecule type" value="Genomic_DNA"/>
</dbReference>
<dbReference type="EMBL" id="AAGIDS010000002">
    <property type="protein sequence ID" value="EBO3343310.1"/>
    <property type="molecule type" value="Genomic_DNA"/>
</dbReference>
<name>A0A0W6TX49_SALTM</name>
<dbReference type="EMBL" id="AAHJUT010000021">
    <property type="protein sequence ID" value="EBW9704216.1"/>
    <property type="molecule type" value="Genomic_DNA"/>
</dbReference>
<dbReference type="EMBL" id="DAAMDA010000056">
    <property type="protein sequence ID" value="HAC6161032.1"/>
    <property type="molecule type" value="Genomic_DNA"/>
</dbReference>
<dbReference type="EMBL" id="JYVU01000076">
    <property type="protein sequence ID" value="KTZ04601.1"/>
    <property type="molecule type" value="Genomic_DNA"/>
</dbReference>
<dbReference type="EMBL" id="DAASBI010000090">
    <property type="protein sequence ID" value="HAE4808399.1"/>
    <property type="molecule type" value="Genomic_DNA"/>
</dbReference>
<dbReference type="EMBL" id="AAHXBO010000021">
    <property type="protein sequence ID" value="ECB2817668.1"/>
    <property type="molecule type" value="Genomic_DNA"/>
</dbReference>
<evidence type="ECO:0000313" key="17">
    <source>
        <dbReference type="EMBL" id="HAC6243193.1"/>
    </source>
</evidence>
<reference evidence="15" key="2">
    <citation type="journal article" date="2018" name="Genome Biol.">
        <title>SKESA: strategic k-mer extension for scrupulous assemblies.</title>
        <authorList>
            <person name="Souvorov A."/>
            <person name="Agarwala R."/>
            <person name="Lipman D.J."/>
        </authorList>
    </citation>
    <scope>NUCLEOTIDE SEQUENCE</scope>
    <source>
        <strain evidence="21">LT8</strain>
        <strain evidence="15">R32</strain>
        <strain evidence="19">S04188-16</strain>
        <strain evidence="20">S04477-16</strain>
        <strain evidence="18">Salmonella enterica</strain>
        <strain evidence="17">SGSC2196</strain>
        <strain evidence="16">SGSC2197</strain>
        <strain evidence="22">ST14</strain>
        <strain evidence="23">ST15</strain>
    </source>
</reference>
<evidence type="ECO:0000313" key="20">
    <source>
        <dbReference type="EMBL" id="HAC9673913.1"/>
    </source>
</evidence>
<dbReference type="EMBL" id="DAANFT010000033">
    <property type="protein sequence ID" value="HAC9673913.1"/>
    <property type="molecule type" value="Genomic_DNA"/>
</dbReference>
<dbReference type="EMBL" id="CP051276">
    <property type="protein sequence ID" value="QJC04562.1"/>
    <property type="molecule type" value="Genomic_DNA"/>
</dbReference>
<reference evidence="24 26" key="1">
    <citation type="submission" date="2014-09" db="EMBL/GenBank/DDBJ databases">
        <title>Salmonella Genotype and Phenotype Association.</title>
        <authorList>
            <person name="Chen Y."/>
            <person name="Folster J."/>
            <person name="Ayers S."/>
            <person name="Kabera C."/>
            <person name="Li C."/>
            <person name="Mukherjee S."/>
            <person name="Lam C."/>
            <person name="Zhao S."/>
            <person name="McDermott P."/>
        </authorList>
    </citation>
    <scope>NUCLEOTIDE SEQUENCE [LARGE SCALE GENOMIC DNA]</scope>
    <source>
        <strain evidence="24 26">CVM N32045</strain>
    </source>
</reference>
<reference evidence="15" key="6">
    <citation type="submission" date="2019-01" db="EMBL/GenBank/DDBJ databases">
        <authorList>
            <consortium name="NCBI Pathogen Detection Project"/>
        </authorList>
    </citation>
    <scope>NUCLEOTIDE SEQUENCE</scope>
    <source>
        <strain evidence="21">LT8</strain>
        <strain evidence="15">R32</strain>
        <strain evidence="19">S04188-16</strain>
        <strain evidence="20">S04477-16</strain>
        <strain evidence="18">Salmonella enterica</strain>
        <strain evidence="17">SGSC2196</strain>
        <strain evidence="16">SGSC2197</strain>
        <strain evidence="22">ST14</strain>
        <strain evidence="23">ST15</strain>
    </source>
</reference>
<organism evidence="7">
    <name type="scientific">Salmonella typhimurium</name>
    <dbReference type="NCBI Taxonomy" id="90371"/>
    <lineage>
        <taxon>Bacteria</taxon>
        <taxon>Pseudomonadati</taxon>
        <taxon>Pseudomonadota</taxon>
        <taxon>Gammaproteobacteria</taxon>
        <taxon>Enterobacterales</taxon>
        <taxon>Enterobacteriaceae</taxon>
        <taxon>Salmonella</taxon>
    </lineage>
</organism>
<evidence type="ECO:0000313" key="14">
    <source>
        <dbReference type="EMBL" id="EDJ4178178.1"/>
    </source>
</evidence>
<reference evidence="7" key="4">
    <citation type="submission" date="2018-07" db="EMBL/GenBank/DDBJ databases">
        <authorList>
            <consortium name="NARMS: The National Antimicrobial Resistance Monitoring System"/>
        </authorList>
    </citation>
    <scope>NUCLEOTIDE SEQUENCE</scope>
    <source>
        <strain evidence="6">CVM N18S0806</strain>
        <strain evidence="7">CVM N56971F</strain>
        <strain evidence="8">CVM N57720F</strain>
        <strain evidence="11">FSIS11811627</strain>
        <strain evidence="9">FSIS1606077</strain>
    </source>
</reference>
<evidence type="ECO:0000313" key="1">
    <source>
        <dbReference type="EMBL" id="EBO3343310.1"/>
    </source>
</evidence>
<evidence type="ECO:0000313" key="22">
    <source>
        <dbReference type="EMBL" id="HAE3978285.1"/>
    </source>
</evidence>
<evidence type="ECO:0000313" key="10">
    <source>
        <dbReference type="EMBL" id="ECT2112863.1"/>
    </source>
</evidence>
<dbReference type="EMBL" id="DAANIC010000042">
    <property type="protein sequence ID" value="HAC9971108.1"/>
    <property type="molecule type" value="Genomic_DNA"/>
</dbReference>
<dbReference type="EMBL" id="DAANFP010000028">
    <property type="protein sequence ID" value="HAC9659651.1"/>
    <property type="molecule type" value="Genomic_DNA"/>
</dbReference>
<dbReference type="Proteomes" id="UP000054461">
    <property type="component" value="Unassembled WGS sequence"/>
</dbReference>
<evidence type="ECO:0000313" key="7">
    <source>
        <dbReference type="EMBL" id="ECS2996708.1"/>
    </source>
</evidence>
<evidence type="ECO:0000313" key="2">
    <source>
        <dbReference type="EMBL" id="EBO3386297.1"/>
    </source>
</evidence>
<dbReference type="EMBL" id="AAKJEM010000002">
    <property type="protein sequence ID" value="ECS2996708.1"/>
    <property type="molecule type" value="Genomic_DNA"/>
</dbReference>
<dbReference type="EMBL" id="AAKMBA010000009">
    <property type="protein sequence ID" value="ECT2112863.1"/>
    <property type="molecule type" value="Genomic_DNA"/>
</dbReference>
<evidence type="ECO:0000313" key="9">
    <source>
        <dbReference type="EMBL" id="ECS3687032.1"/>
    </source>
</evidence>
<reference evidence="25" key="7">
    <citation type="submission" date="2020-04" db="EMBL/GenBank/DDBJ databases">
        <title>Closed genome sequences and antimicrobial resistance profile of eight wild bird Salmonella strains obtained with MinIon and MiSeq sequencing.</title>
        <authorList>
            <person name="Naushad S."/>
            <person name="Duceppe M.-O."/>
            <person name="Dupras A.A."/>
            <person name="Gao R."/>
            <person name="Ogunremi D."/>
        </authorList>
    </citation>
    <scope>NUCLEOTIDE SEQUENCE</scope>
    <source>
        <strain evidence="25">OLF-FSR1_WB_Sparrow_ST-87</strain>
    </source>
</reference>
<evidence type="ECO:0000313" key="18">
    <source>
        <dbReference type="EMBL" id="HAC7033379.1"/>
    </source>
</evidence>
<evidence type="ECO:0000313" key="15">
    <source>
        <dbReference type="EMBL" id="HAC6161032.1"/>
    </source>
</evidence>
<evidence type="ECO:0000313" key="13">
    <source>
        <dbReference type="EMBL" id="EDH7469762.1"/>
    </source>
</evidence>
<dbReference type="EMBL" id="DAARUI010000094">
    <property type="protein sequence ID" value="HAE3978285.1"/>
    <property type="molecule type" value="Genomic_DNA"/>
</dbReference>
<evidence type="ECO:0000313" key="25">
    <source>
        <dbReference type="EMBL" id="QJC04562.1"/>
    </source>
</evidence>
<evidence type="ECO:0000313" key="6">
    <source>
        <dbReference type="EMBL" id="ECK1399539.1"/>
    </source>
</evidence>
<dbReference type="EMBL" id="DAAMKO010000001">
    <property type="protein sequence ID" value="HAC7033379.1"/>
    <property type="molecule type" value="Genomic_DNA"/>
</dbReference>